<dbReference type="InterPro" id="IPR004148">
    <property type="entry name" value="BAR_dom"/>
</dbReference>
<sequence length="366" mass="41114">MKPRMFQKKATKAVKLWIFRHQLKTSSTPGNNEFTEEKLGQAERTELDVHFENLVTRAEATRINTERILKQTEYLLQPNPNARIEDYFFEKIEGKAPPRMTNLECLGHYMVEAGCEFGPGTPYGSALVSAGETEKALGVVEREFVQNVAHAFLVPLGNFLNGDCKTIAKERKLLESKRLDLDTCKSRLRKAHVAEIRATAEMDVHKAETEFERQAEITRLLMEGISSTHVNHHRCLKDFVDSQTTYFAKCYQHMLQLQKQLGSMSTSQATKDTTMPDLSPLALTSAIQKGPAVLGLESSMSVSPGACARRARVLYDYDAADVSEMSLLADEVIMVYSLPGVDYDWLMAEKAGQRGKVPVTYLELLN</sequence>
<dbReference type="PANTHER" id="PTHR14167">
    <property type="entry name" value="SH3 DOMAIN-CONTAINING"/>
    <property type="match status" value="1"/>
</dbReference>
<dbReference type="GO" id="GO:0005737">
    <property type="term" value="C:cytoplasm"/>
    <property type="evidence" value="ECO:0007669"/>
    <property type="project" value="InterPro"/>
</dbReference>
<organism evidence="6 7">
    <name type="scientific">Eptatretus burgeri</name>
    <name type="common">Inshore hagfish</name>
    <dbReference type="NCBI Taxonomy" id="7764"/>
    <lineage>
        <taxon>Eukaryota</taxon>
        <taxon>Metazoa</taxon>
        <taxon>Chordata</taxon>
        <taxon>Craniata</taxon>
        <taxon>Vertebrata</taxon>
        <taxon>Cyclostomata</taxon>
        <taxon>Myxini</taxon>
        <taxon>Myxiniformes</taxon>
        <taxon>Myxinidae</taxon>
        <taxon>Eptatretinae</taxon>
        <taxon>Eptatretus</taxon>
    </lineage>
</organism>
<dbReference type="SUPFAM" id="SSF103657">
    <property type="entry name" value="BAR/IMD domain-like"/>
    <property type="match status" value="1"/>
</dbReference>
<dbReference type="Gene3D" id="2.30.30.40">
    <property type="entry name" value="SH3 Domains"/>
    <property type="match status" value="1"/>
</dbReference>
<dbReference type="Proteomes" id="UP000694388">
    <property type="component" value="Unplaced"/>
</dbReference>
<comment type="similarity">
    <text evidence="1">Belongs to the endophilin family.</text>
</comment>
<dbReference type="PANTHER" id="PTHR14167:SF76">
    <property type="entry name" value="ENDOPHILIN B, ISOFORM A"/>
    <property type="match status" value="1"/>
</dbReference>
<name>A0A8C4PY01_EPTBU</name>
<evidence type="ECO:0000259" key="4">
    <source>
        <dbReference type="PROSITE" id="PS50002"/>
    </source>
</evidence>
<dbReference type="Ensembl" id="ENSEBUT00000005167.1">
    <property type="protein sequence ID" value="ENSEBUP00000004729.1"/>
    <property type="gene ID" value="ENSEBUG00000003288.1"/>
</dbReference>
<evidence type="ECO:0000256" key="2">
    <source>
        <dbReference type="ARBA" id="ARBA00022443"/>
    </source>
</evidence>
<keyword evidence="7" id="KW-1185">Reference proteome</keyword>
<feature type="domain" description="SH3" evidence="4">
    <location>
        <begin position="306"/>
        <end position="366"/>
    </location>
</feature>
<dbReference type="InterPro" id="IPR027267">
    <property type="entry name" value="AH/BAR_dom_sf"/>
</dbReference>
<dbReference type="CDD" id="cd07594">
    <property type="entry name" value="BAR_Endophilin_B"/>
    <property type="match status" value="1"/>
</dbReference>
<dbReference type="PROSITE" id="PS51021">
    <property type="entry name" value="BAR"/>
    <property type="match status" value="1"/>
</dbReference>
<keyword evidence="2 3" id="KW-0728">SH3 domain</keyword>
<dbReference type="InterPro" id="IPR036028">
    <property type="entry name" value="SH3-like_dom_sf"/>
</dbReference>
<dbReference type="InterPro" id="IPR001452">
    <property type="entry name" value="SH3_domain"/>
</dbReference>
<proteinExistence type="inferred from homology"/>
<dbReference type="Pfam" id="PF14604">
    <property type="entry name" value="SH3_9"/>
    <property type="match status" value="1"/>
</dbReference>
<dbReference type="Gene3D" id="1.20.1270.60">
    <property type="entry name" value="Arfaptin homology (AH) domain/BAR domain"/>
    <property type="match status" value="1"/>
</dbReference>
<feature type="domain" description="BAR" evidence="5">
    <location>
        <begin position="36"/>
        <end position="270"/>
    </location>
</feature>
<dbReference type="GO" id="GO:0016020">
    <property type="term" value="C:membrane"/>
    <property type="evidence" value="ECO:0007669"/>
    <property type="project" value="TreeGrafter"/>
</dbReference>
<protein>
    <submittedName>
        <fullName evidence="6">SH3-domain GRB2-like endophilin B1a</fullName>
    </submittedName>
</protein>
<dbReference type="SMART" id="SM00721">
    <property type="entry name" value="BAR"/>
    <property type="match status" value="1"/>
</dbReference>
<dbReference type="InterPro" id="IPR050384">
    <property type="entry name" value="Endophilin_SH3RF"/>
</dbReference>
<dbReference type="Pfam" id="PF03114">
    <property type="entry name" value="BAR"/>
    <property type="match status" value="1"/>
</dbReference>
<reference evidence="6" key="1">
    <citation type="submission" date="2025-08" db="UniProtKB">
        <authorList>
            <consortium name="Ensembl"/>
        </authorList>
    </citation>
    <scope>IDENTIFICATION</scope>
</reference>
<evidence type="ECO:0000256" key="1">
    <source>
        <dbReference type="ARBA" id="ARBA00006697"/>
    </source>
</evidence>
<dbReference type="SMART" id="SM00326">
    <property type="entry name" value="SH3"/>
    <property type="match status" value="1"/>
</dbReference>
<dbReference type="GeneTree" id="ENSGT00940000155667"/>
<evidence type="ECO:0000256" key="3">
    <source>
        <dbReference type="PROSITE-ProRule" id="PRU00192"/>
    </source>
</evidence>
<dbReference type="AlphaFoldDB" id="A0A8C4PY01"/>
<evidence type="ECO:0000313" key="7">
    <source>
        <dbReference type="Proteomes" id="UP000694388"/>
    </source>
</evidence>
<evidence type="ECO:0000259" key="5">
    <source>
        <dbReference type="PROSITE" id="PS51021"/>
    </source>
</evidence>
<dbReference type="SUPFAM" id="SSF50044">
    <property type="entry name" value="SH3-domain"/>
    <property type="match status" value="1"/>
</dbReference>
<dbReference type="PROSITE" id="PS50002">
    <property type="entry name" value="SH3"/>
    <property type="match status" value="1"/>
</dbReference>
<evidence type="ECO:0000313" key="6">
    <source>
        <dbReference type="Ensembl" id="ENSEBUP00000004729.1"/>
    </source>
</evidence>
<dbReference type="GO" id="GO:0061024">
    <property type="term" value="P:membrane organization"/>
    <property type="evidence" value="ECO:0007669"/>
    <property type="project" value="TreeGrafter"/>
</dbReference>
<accession>A0A8C4PY01</accession>
<reference evidence="6" key="2">
    <citation type="submission" date="2025-09" db="UniProtKB">
        <authorList>
            <consortium name="Ensembl"/>
        </authorList>
    </citation>
    <scope>IDENTIFICATION</scope>
</reference>